<dbReference type="EMBL" id="DVJK01000001">
    <property type="protein sequence ID" value="HIS65927.1"/>
    <property type="molecule type" value="Genomic_DNA"/>
</dbReference>
<sequence length="295" mass="33571">MKFVRFMKKGGLIALVLVLALGFDALLASSYWVRDSGFFWLDDFELTQRAHPEEVWDKVIYGSSELTSGYREDISISGYVNMGMDYATVTDLVEILEGGHIELGSELVLALNWGALCDIMDTNPTYEWHRKWYEPYVYFQRDRLAGLVTDSFKALIRAGEPRTRQWLTQTKAYYFGHMDEAELAGRVEKLHELYLAGGLDDFDENLAALNEVFAFCEERGVRVRALWLPENPAAPADEVDLAVREAAREACEAEGVEFYDMTDALDAGCFYDTGHMEYDHGAVVFTEVLDQWLLS</sequence>
<organism evidence="1 2">
    <name type="scientific">Candidatus Scatomorpha merdipullorum</name>
    <dbReference type="NCBI Taxonomy" id="2840927"/>
    <lineage>
        <taxon>Bacteria</taxon>
        <taxon>Bacillati</taxon>
        <taxon>Bacillota</taxon>
        <taxon>Clostridia</taxon>
        <taxon>Eubacteriales</taxon>
        <taxon>Candidatus Scatomorpha</taxon>
    </lineage>
</organism>
<dbReference type="Proteomes" id="UP000824001">
    <property type="component" value="Unassembled WGS sequence"/>
</dbReference>
<gene>
    <name evidence="1" type="ORF">IAC18_00050</name>
</gene>
<proteinExistence type="predicted"/>
<dbReference type="AlphaFoldDB" id="A0A9D1FB95"/>
<accession>A0A9D1FB95</accession>
<reference evidence="1" key="1">
    <citation type="submission" date="2020-10" db="EMBL/GenBank/DDBJ databases">
        <authorList>
            <person name="Gilroy R."/>
        </authorList>
    </citation>
    <scope>NUCLEOTIDE SEQUENCE</scope>
    <source>
        <strain evidence="1">ChiHjej10B9-9673</strain>
    </source>
</reference>
<evidence type="ECO:0000313" key="1">
    <source>
        <dbReference type="EMBL" id="HIS65927.1"/>
    </source>
</evidence>
<protein>
    <submittedName>
        <fullName evidence="1">Uncharacterized protein</fullName>
    </submittedName>
</protein>
<reference evidence="1" key="2">
    <citation type="journal article" date="2021" name="PeerJ">
        <title>Extensive microbial diversity within the chicken gut microbiome revealed by metagenomics and culture.</title>
        <authorList>
            <person name="Gilroy R."/>
            <person name="Ravi A."/>
            <person name="Getino M."/>
            <person name="Pursley I."/>
            <person name="Horton D.L."/>
            <person name="Alikhan N.F."/>
            <person name="Baker D."/>
            <person name="Gharbi K."/>
            <person name="Hall N."/>
            <person name="Watson M."/>
            <person name="Adriaenssens E.M."/>
            <person name="Foster-Nyarko E."/>
            <person name="Jarju S."/>
            <person name="Secka A."/>
            <person name="Antonio M."/>
            <person name="Oren A."/>
            <person name="Chaudhuri R.R."/>
            <person name="La Ragione R."/>
            <person name="Hildebrand F."/>
            <person name="Pallen M.J."/>
        </authorList>
    </citation>
    <scope>NUCLEOTIDE SEQUENCE</scope>
    <source>
        <strain evidence="1">ChiHjej10B9-9673</strain>
    </source>
</reference>
<comment type="caution">
    <text evidence="1">The sequence shown here is derived from an EMBL/GenBank/DDBJ whole genome shotgun (WGS) entry which is preliminary data.</text>
</comment>
<name>A0A9D1FB95_9FIRM</name>
<evidence type="ECO:0000313" key="2">
    <source>
        <dbReference type="Proteomes" id="UP000824001"/>
    </source>
</evidence>